<dbReference type="PANTHER" id="PTHR22916:SF3">
    <property type="entry name" value="UDP-GLCNAC:BETAGAL BETA-1,3-N-ACETYLGLUCOSAMINYLTRANSFERASE-LIKE PROTEIN 1"/>
    <property type="match status" value="1"/>
</dbReference>
<evidence type="ECO:0000259" key="1">
    <source>
        <dbReference type="Pfam" id="PF00535"/>
    </source>
</evidence>
<organism evidence="2 3">
    <name type="scientific">Laribacter hongkongensis</name>
    <dbReference type="NCBI Taxonomy" id="168471"/>
    <lineage>
        <taxon>Bacteria</taxon>
        <taxon>Pseudomonadati</taxon>
        <taxon>Pseudomonadota</taxon>
        <taxon>Betaproteobacteria</taxon>
        <taxon>Neisseriales</taxon>
        <taxon>Aquaspirillaceae</taxon>
        <taxon>Laribacter</taxon>
    </lineage>
</organism>
<dbReference type="AlphaFoldDB" id="A0A248LNB8"/>
<dbReference type="PANTHER" id="PTHR22916">
    <property type="entry name" value="GLYCOSYLTRANSFERASE"/>
    <property type="match status" value="1"/>
</dbReference>
<dbReference type="GO" id="GO:0016758">
    <property type="term" value="F:hexosyltransferase activity"/>
    <property type="evidence" value="ECO:0007669"/>
    <property type="project" value="UniProtKB-ARBA"/>
</dbReference>
<proteinExistence type="predicted"/>
<protein>
    <submittedName>
        <fullName evidence="2">Glycosyl transferase</fullName>
    </submittedName>
</protein>
<evidence type="ECO:0000313" key="2">
    <source>
        <dbReference type="EMBL" id="ASJ25663.1"/>
    </source>
</evidence>
<dbReference type="Pfam" id="PF00535">
    <property type="entry name" value="Glycos_transf_2"/>
    <property type="match status" value="1"/>
</dbReference>
<accession>A0A248LNB8</accession>
<dbReference type="RefSeq" id="WP_161493561.1">
    <property type="nucleotide sequence ID" value="NZ_CP022115.1"/>
</dbReference>
<keyword evidence="2" id="KW-0808">Transferase</keyword>
<feature type="domain" description="Glycosyltransferase 2-like" evidence="1">
    <location>
        <begin position="7"/>
        <end position="127"/>
    </location>
</feature>
<dbReference type="InterPro" id="IPR001173">
    <property type="entry name" value="Glyco_trans_2-like"/>
</dbReference>
<gene>
    <name evidence="2" type="ORF">LHGZ1_2832</name>
</gene>
<dbReference type="InterPro" id="IPR029044">
    <property type="entry name" value="Nucleotide-diphossugar_trans"/>
</dbReference>
<dbReference type="CDD" id="cd00761">
    <property type="entry name" value="Glyco_tranf_GTA_type"/>
    <property type="match status" value="1"/>
</dbReference>
<reference evidence="3" key="1">
    <citation type="submission" date="2017-06" db="EMBL/GenBank/DDBJ databases">
        <title>Whole genome sequence of Laribacter hongkongensis LHGZ1.</title>
        <authorList>
            <person name="Chen D."/>
            <person name="Wu H."/>
            <person name="Chen J."/>
        </authorList>
    </citation>
    <scope>NUCLEOTIDE SEQUENCE [LARGE SCALE GENOMIC DNA]</scope>
    <source>
        <strain evidence="3">LHGZ1</strain>
    </source>
</reference>
<dbReference type="Proteomes" id="UP000197424">
    <property type="component" value="Chromosome"/>
</dbReference>
<name>A0A248LNB8_9NEIS</name>
<dbReference type="Gene3D" id="3.90.550.10">
    <property type="entry name" value="Spore Coat Polysaccharide Biosynthesis Protein SpsA, Chain A"/>
    <property type="match status" value="1"/>
</dbReference>
<sequence length="394" mass="45548">MNNPFFSIIIPTRNRPDLLRDAILSVLLQNFEDYEVVVSDNFNDEKTQKVIDEFTGYGRFRFVRSERLLSMPEHWEFASRQAKGTYVLFVTDRSVLKQNALRTIYTTIKAENGDVQICSWSWSLYDDVAGREFGQFYRRKESRAEIIPSQLITKNFTEVISQYPYSLPRGMNSCYRRDLVSSLQERYGAVFRPISPDFTSAFLLLAHVNKVLFIDQSLFLSQGLGVSNGGNTYAKTAAKYLQSLGERNWFTHVPIKSPLVENTIFQDYLSIQEMAGGTLSHVKINWIVYFEKTYREIIEKKGAGLLSKKELNELYLEWSLALAAFDSSLQNEVHRRVKRLILPRLKAHLKSSEIGPIAVRLKRAIDIIRQHRWHVGKHQSALEAAGFAKHFFQK</sequence>
<dbReference type="EMBL" id="CP022115">
    <property type="protein sequence ID" value="ASJ25663.1"/>
    <property type="molecule type" value="Genomic_DNA"/>
</dbReference>
<dbReference type="SUPFAM" id="SSF53448">
    <property type="entry name" value="Nucleotide-diphospho-sugar transferases"/>
    <property type="match status" value="1"/>
</dbReference>
<evidence type="ECO:0000313" key="3">
    <source>
        <dbReference type="Proteomes" id="UP000197424"/>
    </source>
</evidence>